<reference evidence="3 4" key="1">
    <citation type="submission" date="2020-08" db="EMBL/GenBank/DDBJ databases">
        <authorList>
            <person name="Mo P."/>
        </authorList>
    </citation>
    <scope>NUCLEOTIDE SEQUENCE [LARGE SCALE GENOMIC DNA]</scope>
    <source>
        <strain evidence="3 4">CGMCC 4.1532</strain>
    </source>
</reference>
<dbReference type="PANTHER" id="PTHR46018:SF2">
    <property type="entry name" value="ZINC PHOSPHODIESTERASE ELAC PROTEIN 1"/>
    <property type="match status" value="1"/>
</dbReference>
<dbReference type="EMBL" id="CP060131">
    <property type="protein sequence ID" value="QNG52332.1"/>
    <property type="molecule type" value="Genomic_DNA"/>
</dbReference>
<evidence type="ECO:0000259" key="2">
    <source>
        <dbReference type="SMART" id="SM00849"/>
    </source>
</evidence>
<dbReference type="GO" id="GO:0042781">
    <property type="term" value="F:3'-tRNA processing endoribonuclease activity"/>
    <property type="evidence" value="ECO:0007669"/>
    <property type="project" value="TreeGrafter"/>
</dbReference>
<dbReference type="Proteomes" id="UP000515728">
    <property type="component" value="Chromosome"/>
</dbReference>
<dbReference type="SUPFAM" id="SSF56281">
    <property type="entry name" value="Metallo-hydrolase/oxidoreductase"/>
    <property type="match status" value="1"/>
</dbReference>
<proteinExistence type="predicted"/>
<dbReference type="PANTHER" id="PTHR46018">
    <property type="entry name" value="ZINC PHOSPHODIESTERASE ELAC PROTEIN 1"/>
    <property type="match status" value="1"/>
</dbReference>
<evidence type="ECO:0000313" key="4">
    <source>
        <dbReference type="Proteomes" id="UP000515728"/>
    </source>
</evidence>
<name>A0A7G7MHS1_9PSEU</name>
<evidence type="ECO:0000256" key="1">
    <source>
        <dbReference type="ARBA" id="ARBA00022759"/>
    </source>
</evidence>
<dbReference type="KEGG" id="ppel:H6H00_30590"/>
<keyword evidence="1" id="KW-0255">Endonuclease</keyword>
<dbReference type="Gene3D" id="3.60.15.10">
    <property type="entry name" value="Ribonuclease Z/Hydroxyacylglutathione hydrolase-like"/>
    <property type="match status" value="1"/>
</dbReference>
<dbReference type="Pfam" id="PF12706">
    <property type="entry name" value="Lactamase_B_2"/>
    <property type="match status" value="1"/>
</dbReference>
<organism evidence="3 4">
    <name type="scientific">Pseudonocardia petroleophila</name>
    <dbReference type="NCBI Taxonomy" id="37331"/>
    <lineage>
        <taxon>Bacteria</taxon>
        <taxon>Bacillati</taxon>
        <taxon>Actinomycetota</taxon>
        <taxon>Actinomycetes</taxon>
        <taxon>Pseudonocardiales</taxon>
        <taxon>Pseudonocardiaceae</taxon>
        <taxon>Pseudonocardia</taxon>
    </lineage>
</organism>
<dbReference type="AlphaFoldDB" id="A0A7G7MHS1"/>
<evidence type="ECO:0000313" key="3">
    <source>
        <dbReference type="EMBL" id="QNG52332.1"/>
    </source>
</evidence>
<keyword evidence="1" id="KW-0540">Nuclease</keyword>
<dbReference type="SMART" id="SM00849">
    <property type="entry name" value="Lactamase_B"/>
    <property type="match status" value="1"/>
</dbReference>
<gene>
    <name evidence="3" type="ORF">H6H00_30590</name>
</gene>
<keyword evidence="4" id="KW-1185">Reference proteome</keyword>
<dbReference type="RefSeq" id="WP_185719082.1">
    <property type="nucleotide sequence ID" value="NZ_BAAAWI010000001.1"/>
</dbReference>
<sequence length="252" mass="25643">MHLTVLGAQAGVPRHGRPSSGYLVGDAGTTVLLDCGPGVATALSALDVRLDAVVVSHLHLDHVHDLIVLAKQLVTERAPAPLLLVPAGAGAGEVFGTWESLFPVPTFPRLDRPFRHAFDVRGHGPVRVGSLALSTHPVAHAVAAVGVRVEGPGGALAYTGDTGVCDGLLPLARDVDLLLAEATLDAPDPGPHGHLCAADAARAATAAGARALALTHLPDGSDPTATARRAAASAHFTGPVHVVRPGSTLRVR</sequence>
<accession>A0A7G7MHS1</accession>
<protein>
    <submittedName>
        <fullName evidence="3">MBL fold metallo-hydrolase</fullName>
    </submittedName>
</protein>
<keyword evidence="1" id="KW-0378">Hydrolase</keyword>
<dbReference type="InterPro" id="IPR036866">
    <property type="entry name" value="RibonucZ/Hydroxyglut_hydro"/>
</dbReference>
<dbReference type="InterPro" id="IPR001279">
    <property type="entry name" value="Metallo-B-lactamas"/>
</dbReference>
<feature type="domain" description="Metallo-beta-lactamase" evidence="2">
    <location>
        <begin position="18"/>
        <end position="216"/>
    </location>
</feature>